<keyword evidence="6" id="KW-1185">Reference proteome</keyword>
<comment type="similarity">
    <text evidence="1">Belongs to the HpcH/HpaI aldolase family.</text>
</comment>
<dbReference type="GO" id="GO:0005737">
    <property type="term" value="C:cytoplasm"/>
    <property type="evidence" value="ECO:0007669"/>
    <property type="project" value="TreeGrafter"/>
</dbReference>
<evidence type="ECO:0000259" key="4">
    <source>
        <dbReference type="Pfam" id="PF03328"/>
    </source>
</evidence>
<dbReference type="RefSeq" id="WP_085886098.1">
    <property type="nucleotide sequence ID" value="NZ_FWFN01000001.1"/>
</dbReference>
<evidence type="ECO:0000256" key="1">
    <source>
        <dbReference type="ARBA" id="ARBA00005568"/>
    </source>
</evidence>
<sequence length="256" mass="26368">MSSSDRSLRLTLLGGTPLAGAFLFLGAPDVAEVMASAGLPLLIVDREHAAADLSGALHELRAIRSVSDAFVMARARDGSPGAIKPLLDAGFDGVMVADVRSAAQARAIAEAARYAPLGRRGAQFTVSRAADYGAEEDHAARANDALLVAVMIESRAGLEAIPEIAAVPGIDLLFLGPLDLTTDYGTFGDLTSPELADALRRAEAAIRSSGKMLGGACLPGETAQDLFARGHALVSATSDVGLLREAANRAVQAIQP</sequence>
<protein>
    <submittedName>
        <fullName evidence="5">4-hydroxy-2-oxo-heptane-1,7-dioate aldolase</fullName>
        <ecNumber evidence="5">4.1.2.52</ecNumber>
    </submittedName>
</protein>
<accession>A0A1X6Y6R3</accession>
<evidence type="ECO:0000313" key="5">
    <source>
        <dbReference type="EMBL" id="SLN11639.1"/>
    </source>
</evidence>
<dbReference type="GO" id="GO:0046872">
    <property type="term" value="F:metal ion binding"/>
    <property type="evidence" value="ECO:0007669"/>
    <property type="project" value="UniProtKB-KW"/>
</dbReference>
<name>A0A1X6Y6R3_9RHOB</name>
<dbReference type="InterPro" id="IPR015813">
    <property type="entry name" value="Pyrv/PenolPyrv_kinase-like_dom"/>
</dbReference>
<proteinExistence type="inferred from homology"/>
<keyword evidence="2" id="KW-0479">Metal-binding</keyword>
<dbReference type="PANTHER" id="PTHR30502">
    <property type="entry name" value="2-KETO-3-DEOXY-L-RHAMNONATE ALDOLASE"/>
    <property type="match status" value="1"/>
</dbReference>
<dbReference type="GO" id="GO:0016832">
    <property type="term" value="F:aldehyde-lyase activity"/>
    <property type="evidence" value="ECO:0007669"/>
    <property type="project" value="TreeGrafter"/>
</dbReference>
<dbReference type="EC" id="4.1.2.52" evidence="5"/>
<gene>
    <name evidence="5" type="primary">hpcH_1</name>
    <name evidence="5" type="ORF">PSM7751_00162</name>
</gene>
<reference evidence="5 6" key="1">
    <citation type="submission" date="2017-03" db="EMBL/GenBank/DDBJ databases">
        <authorList>
            <person name="Afonso C.L."/>
            <person name="Miller P.J."/>
            <person name="Scott M.A."/>
            <person name="Spackman E."/>
            <person name="Goraichik I."/>
            <person name="Dimitrov K.M."/>
            <person name="Suarez D.L."/>
            <person name="Swayne D.E."/>
        </authorList>
    </citation>
    <scope>NUCLEOTIDE SEQUENCE [LARGE SCALE GENOMIC DNA]</scope>
    <source>
        <strain evidence="5 6">CECT 7751</strain>
    </source>
</reference>
<dbReference type="Gene3D" id="3.20.20.60">
    <property type="entry name" value="Phosphoenolpyruvate-binding domains"/>
    <property type="match status" value="1"/>
</dbReference>
<dbReference type="AlphaFoldDB" id="A0A1X6Y6R3"/>
<dbReference type="Proteomes" id="UP000193963">
    <property type="component" value="Unassembled WGS sequence"/>
</dbReference>
<dbReference type="InterPro" id="IPR050251">
    <property type="entry name" value="HpcH-HpaI_aldolase"/>
</dbReference>
<dbReference type="Pfam" id="PF03328">
    <property type="entry name" value="HpcH_HpaI"/>
    <property type="match status" value="1"/>
</dbReference>
<evidence type="ECO:0000256" key="2">
    <source>
        <dbReference type="ARBA" id="ARBA00022723"/>
    </source>
</evidence>
<evidence type="ECO:0000256" key="3">
    <source>
        <dbReference type="ARBA" id="ARBA00023239"/>
    </source>
</evidence>
<evidence type="ECO:0000313" key="6">
    <source>
        <dbReference type="Proteomes" id="UP000193963"/>
    </source>
</evidence>
<dbReference type="InterPro" id="IPR005000">
    <property type="entry name" value="Aldolase/citrate-lyase_domain"/>
</dbReference>
<dbReference type="SUPFAM" id="SSF51621">
    <property type="entry name" value="Phosphoenolpyruvate/pyruvate domain"/>
    <property type="match status" value="1"/>
</dbReference>
<organism evidence="5 6">
    <name type="scientific">Pseudooceanicola marinus</name>
    <dbReference type="NCBI Taxonomy" id="396013"/>
    <lineage>
        <taxon>Bacteria</taxon>
        <taxon>Pseudomonadati</taxon>
        <taxon>Pseudomonadota</taxon>
        <taxon>Alphaproteobacteria</taxon>
        <taxon>Rhodobacterales</taxon>
        <taxon>Paracoccaceae</taxon>
        <taxon>Pseudooceanicola</taxon>
    </lineage>
</organism>
<dbReference type="OrthoDB" id="9802624at2"/>
<dbReference type="EMBL" id="FWFN01000001">
    <property type="protein sequence ID" value="SLN11639.1"/>
    <property type="molecule type" value="Genomic_DNA"/>
</dbReference>
<dbReference type="PANTHER" id="PTHR30502:SF0">
    <property type="entry name" value="PHOSPHOENOLPYRUVATE CARBOXYLASE FAMILY PROTEIN"/>
    <property type="match status" value="1"/>
</dbReference>
<dbReference type="InterPro" id="IPR040442">
    <property type="entry name" value="Pyrv_kinase-like_dom_sf"/>
</dbReference>
<keyword evidence="3 5" id="KW-0456">Lyase</keyword>
<feature type="domain" description="HpcH/HpaI aldolase/citrate lyase" evidence="4">
    <location>
        <begin position="20"/>
        <end position="245"/>
    </location>
</feature>